<dbReference type="RefSeq" id="WP_075973009.1">
    <property type="nucleotide sequence ID" value="NZ_MKQR01000003.1"/>
</dbReference>
<sequence>MTSRRLAVGAVLVASVGPALLFAPVFGVAALLLPLLVVVVAVWGAWEAASRWAAVEPWRPVLALAVGLLGLVWTLLWGTTVAGLPTGATVQALAEGVGRSWQLTLQSTWPARPDAELLLFVPLAALVAAVVAVEVLVRGRWPLAAVVPGLAVLVLSQTYSALTGVVALVVGVCFAAVACVLVAAVRAADGTSPARHAVGAAVAVVLALVAASGAVALDPADRPAFSLRQNQNAPVPPQRLANPLTEVAERLLSPDQEVFRYTADGPVDRWRLVVLDEFDGANWSPGEDYRRMGTRLAPDAEVTAPTDRRHADVVLTGAGPWLPSQALPADVSGPAVLVDQTTGALLAPDRGAQVRYGLGWWEPRIDPDSLYGAGIDPHVRYGGVGAVPPAVAELARKAVRDLRPTFRTALVLEDFLSREYAVATDDLPTGAGWPQLERFLLRDKRGTSEQFAAAYVVLARVLGVPARIAVGYRAPAAGADGSVVVHNGDVLAWPEVAVDGVGWVPLDPSGTATGSGGGSNALADVTAQARAKLPPPEQLVDPEVPEEAPEQPAEAGGPGLGLPLLVVLAVVVGLAVVVPACVPVVTAVRAWRRRRRGGKAAVVGAWAEARDRLGAHGVAWSRGMTVRDLVGASAGVGGPGVETGLRALADAVDRALWSGEGVGAGVVDEAWGAVRDVRKGLARRPLWARVRAATSVWGVLGRR</sequence>
<evidence type="ECO:0000256" key="2">
    <source>
        <dbReference type="SAM" id="Phobius"/>
    </source>
</evidence>
<dbReference type="STRING" id="1193682.BJP25_07345"/>
<feature type="transmembrane region" description="Helical" evidence="2">
    <location>
        <begin position="31"/>
        <end position="49"/>
    </location>
</feature>
<evidence type="ECO:0000313" key="5">
    <source>
        <dbReference type="Proteomes" id="UP000186040"/>
    </source>
</evidence>
<dbReference type="Pfam" id="PF01841">
    <property type="entry name" value="Transglut_core"/>
    <property type="match status" value="1"/>
</dbReference>
<evidence type="ECO:0000256" key="1">
    <source>
        <dbReference type="SAM" id="MobiDB-lite"/>
    </source>
</evidence>
<dbReference type="AlphaFoldDB" id="A0A1Q9LTG1"/>
<dbReference type="InterPro" id="IPR021878">
    <property type="entry name" value="TgpA_N"/>
</dbReference>
<feature type="transmembrane region" description="Helical" evidence="2">
    <location>
        <begin position="61"/>
        <end position="79"/>
    </location>
</feature>
<accession>A0A1Q9LTG1</accession>
<dbReference type="SMART" id="SM00460">
    <property type="entry name" value="TGc"/>
    <property type="match status" value="1"/>
</dbReference>
<reference evidence="4 5" key="1">
    <citation type="submission" date="2016-10" db="EMBL/GenBank/DDBJ databases">
        <title>The Draft Genome Sequence of Actinokineospora bangkokensis 44EHWT reveals the biosynthetic pathway of antifungal compounds Thailandins with unusual extender unit butylmalonyl-CoA.</title>
        <authorList>
            <person name="Greule A."/>
            <person name="Intra B."/>
            <person name="Flemming S."/>
            <person name="Rommel M.G."/>
            <person name="Panbangred W."/>
            <person name="Bechthold A."/>
        </authorList>
    </citation>
    <scope>NUCLEOTIDE SEQUENCE [LARGE SCALE GENOMIC DNA]</scope>
    <source>
        <strain evidence="4 5">44EHW</strain>
    </source>
</reference>
<dbReference type="InterPro" id="IPR052901">
    <property type="entry name" value="Bact_TGase-like"/>
</dbReference>
<proteinExistence type="predicted"/>
<dbReference type="PANTHER" id="PTHR42736">
    <property type="entry name" value="PROTEIN-GLUTAMINE GAMMA-GLUTAMYLTRANSFERASE"/>
    <property type="match status" value="1"/>
</dbReference>
<evidence type="ECO:0000313" key="4">
    <source>
        <dbReference type="EMBL" id="OLR95289.1"/>
    </source>
</evidence>
<organism evidence="4 5">
    <name type="scientific">Actinokineospora bangkokensis</name>
    <dbReference type="NCBI Taxonomy" id="1193682"/>
    <lineage>
        <taxon>Bacteria</taxon>
        <taxon>Bacillati</taxon>
        <taxon>Actinomycetota</taxon>
        <taxon>Actinomycetes</taxon>
        <taxon>Pseudonocardiales</taxon>
        <taxon>Pseudonocardiaceae</taxon>
        <taxon>Actinokineospora</taxon>
    </lineage>
</organism>
<protein>
    <recommendedName>
        <fullName evidence="3">Transglutaminase-like domain-containing protein</fullName>
    </recommendedName>
</protein>
<dbReference type="PANTHER" id="PTHR42736:SF1">
    <property type="entry name" value="PROTEIN-GLUTAMINE GAMMA-GLUTAMYLTRANSFERASE"/>
    <property type="match status" value="1"/>
</dbReference>
<feature type="transmembrane region" description="Helical" evidence="2">
    <location>
        <begin position="117"/>
        <end position="136"/>
    </location>
</feature>
<keyword evidence="2" id="KW-1133">Transmembrane helix</keyword>
<dbReference type="Pfam" id="PF11992">
    <property type="entry name" value="TgpA_N"/>
    <property type="match status" value="1"/>
</dbReference>
<dbReference type="SUPFAM" id="SSF54001">
    <property type="entry name" value="Cysteine proteinases"/>
    <property type="match status" value="1"/>
</dbReference>
<keyword evidence="5" id="KW-1185">Reference proteome</keyword>
<dbReference type="EMBL" id="MKQR01000003">
    <property type="protein sequence ID" value="OLR95289.1"/>
    <property type="molecule type" value="Genomic_DNA"/>
</dbReference>
<feature type="transmembrane region" description="Helical" evidence="2">
    <location>
        <begin position="197"/>
        <end position="217"/>
    </location>
</feature>
<feature type="transmembrane region" description="Helical" evidence="2">
    <location>
        <begin position="560"/>
        <end position="588"/>
    </location>
</feature>
<dbReference type="Proteomes" id="UP000186040">
    <property type="component" value="Unassembled WGS sequence"/>
</dbReference>
<feature type="transmembrane region" description="Helical" evidence="2">
    <location>
        <begin position="165"/>
        <end position="185"/>
    </location>
</feature>
<gene>
    <name evidence="4" type="ORF">BJP25_07345</name>
</gene>
<keyword evidence="2" id="KW-0472">Membrane</keyword>
<dbReference type="InterPro" id="IPR038765">
    <property type="entry name" value="Papain-like_cys_pep_sf"/>
</dbReference>
<dbReference type="OrthoDB" id="9804023at2"/>
<feature type="domain" description="Transglutaminase-like" evidence="3">
    <location>
        <begin position="440"/>
        <end position="510"/>
    </location>
</feature>
<feature type="region of interest" description="Disordered" evidence="1">
    <location>
        <begin position="536"/>
        <end position="555"/>
    </location>
</feature>
<comment type="caution">
    <text evidence="4">The sequence shown here is derived from an EMBL/GenBank/DDBJ whole genome shotgun (WGS) entry which is preliminary data.</text>
</comment>
<evidence type="ECO:0000259" key="3">
    <source>
        <dbReference type="SMART" id="SM00460"/>
    </source>
</evidence>
<dbReference type="InterPro" id="IPR002931">
    <property type="entry name" value="Transglutaminase-like"/>
</dbReference>
<feature type="transmembrane region" description="Helical" evidence="2">
    <location>
        <begin position="143"/>
        <end position="159"/>
    </location>
</feature>
<keyword evidence="2" id="KW-0812">Transmembrane</keyword>
<name>A0A1Q9LTG1_9PSEU</name>
<dbReference type="Gene3D" id="3.10.620.30">
    <property type="match status" value="1"/>
</dbReference>